<dbReference type="RefSeq" id="XP_047761580.1">
    <property type="nucleotide sequence ID" value="XM_047904781.1"/>
</dbReference>
<sequence length="294" mass="32913">MALSPTNVQEPSAQEELMSALSVLHVGGKYSDLTITCGYRQWAVHRAIVCSRSGFFDGACSHQFRESNGVIDLSEDDEEAVAQMIHYLYHLDYLTQQPAQQPSAMFRHRAYSNPRNKAPKKLDLTQIQDPLLAQAGYYNVPEAAASPGHRSSLDLADKTPQSPTKNRSGTPPLEADLGSDEDWDEEESTESESHLLLHTQVYALAEKYDIPALKQLARHKFEMSAACYYDAPELANAIEYVYTSTVDSDRGLRDVILQLFRSHPQLANTQDIFAVLKETPTLALELWKVERGLL</sequence>
<evidence type="ECO:0000256" key="1">
    <source>
        <dbReference type="SAM" id="MobiDB-lite"/>
    </source>
</evidence>
<feature type="domain" description="BTB" evidence="2">
    <location>
        <begin position="31"/>
        <end position="97"/>
    </location>
</feature>
<feature type="region of interest" description="Disordered" evidence="1">
    <location>
        <begin position="143"/>
        <end position="191"/>
    </location>
</feature>
<evidence type="ECO:0000259" key="2">
    <source>
        <dbReference type="PROSITE" id="PS50097"/>
    </source>
</evidence>
<gene>
    <name evidence="3" type="ORF">CLAFUR5_05633</name>
</gene>
<dbReference type="AlphaFoldDB" id="A0A9Q8LHE3"/>
<protein>
    <recommendedName>
        <fullName evidence="2">BTB domain-containing protein</fullName>
    </recommendedName>
</protein>
<dbReference type="SUPFAM" id="SSF54695">
    <property type="entry name" value="POZ domain"/>
    <property type="match status" value="1"/>
</dbReference>
<dbReference type="KEGG" id="ffu:CLAFUR5_05633"/>
<dbReference type="Pfam" id="PF00651">
    <property type="entry name" value="BTB"/>
    <property type="match status" value="1"/>
</dbReference>
<proteinExistence type="predicted"/>
<evidence type="ECO:0000313" key="4">
    <source>
        <dbReference type="Proteomes" id="UP000756132"/>
    </source>
</evidence>
<organism evidence="3 4">
    <name type="scientific">Passalora fulva</name>
    <name type="common">Tomato leaf mold</name>
    <name type="synonym">Cladosporium fulvum</name>
    <dbReference type="NCBI Taxonomy" id="5499"/>
    <lineage>
        <taxon>Eukaryota</taxon>
        <taxon>Fungi</taxon>
        <taxon>Dikarya</taxon>
        <taxon>Ascomycota</taxon>
        <taxon>Pezizomycotina</taxon>
        <taxon>Dothideomycetes</taxon>
        <taxon>Dothideomycetidae</taxon>
        <taxon>Mycosphaerellales</taxon>
        <taxon>Mycosphaerellaceae</taxon>
        <taxon>Fulvia</taxon>
    </lineage>
</organism>
<reference evidence="3" key="2">
    <citation type="journal article" date="2022" name="Microb. Genom.">
        <title>A chromosome-scale genome assembly of the tomato pathogen Cladosporium fulvum reveals a compartmentalized genome architecture and the presence of a dispensable chromosome.</title>
        <authorList>
            <person name="Zaccaron A.Z."/>
            <person name="Chen L.H."/>
            <person name="Samaras A."/>
            <person name="Stergiopoulos I."/>
        </authorList>
    </citation>
    <scope>NUCLEOTIDE SEQUENCE</scope>
    <source>
        <strain evidence="3">Race5_Kim</strain>
    </source>
</reference>
<name>A0A9Q8LHE3_PASFU</name>
<accession>A0A9Q8LHE3</accession>
<dbReference type="Gene3D" id="3.30.710.10">
    <property type="entry name" value="Potassium Channel Kv1.1, Chain A"/>
    <property type="match status" value="1"/>
</dbReference>
<dbReference type="PROSITE" id="PS50097">
    <property type="entry name" value="BTB"/>
    <property type="match status" value="1"/>
</dbReference>
<dbReference type="Proteomes" id="UP000756132">
    <property type="component" value="Chromosome 5"/>
</dbReference>
<feature type="compositionally biased region" description="Polar residues" evidence="1">
    <location>
        <begin position="159"/>
        <end position="169"/>
    </location>
</feature>
<reference evidence="3" key="1">
    <citation type="submission" date="2021-12" db="EMBL/GenBank/DDBJ databases">
        <authorList>
            <person name="Zaccaron A."/>
            <person name="Stergiopoulos I."/>
        </authorList>
    </citation>
    <scope>NUCLEOTIDE SEQUENCE</scope>
    <source>
        <strain evidence="3">Race5_Kim</strain>
    </source>
</reference>
<dbReference type="EMBL" id="CP090167">
    <property type="protein sequence ID" value="UJO17214.1"/>
    <property type="molecule type" value="Genomic_DNA"/>
</dbReference>
<dbReference type="GeneID" id="71985511"/>
<dbReference type="InterPro" id="IPR011333">
    <property type="entry name" value="SKP1/BTB/POZ_sf"/>
</dbReference>
<dbReference type="PANTHER" id="PTHR47843:SF5">
    <property type="entry name" value="BTB_POZ DOMAIN PROTEIN"/>
    <property type="match status" value="1"/>
</dbReference>
<dbReference type="PANTHER" id="PTHR47843">
    <property type="entry name" value="BTB DOMAIN-CONTAINING PROTEIN-RELATED"/>
    <property type="match status" value="1"/>
</dbReference>
<dbReference type="CDD" id="cd18186">
    <property type="entry name" value="BTB_POZ_ZBTB_KLHL-like"/>
    <property type="match status" value="1"/>
</dbReference>
<feature type="compositionally biased region" description="Acidic residues" evidence="1">
    <location>
        <begin position="177"/>
        <end position="190"/>
    </location>
</feature>
<evidence type="ECO:0000313" key="3">
    <source>
        <dbReference type="EMBL" id="UJO17214.1"/>
    </source>
</evidence>
<dbReference type="OMA" id="FYHMDYL"/>
<keyword evidence="4" id="KW-1185">Reference proteome</keyword>
<dbReference type="OrthoDB" id="6359816at2759"/>
<dbReference type="InterPro" id="IPR000210">
    <property type="entry name" value="BTB/POZ_dom"/>
</dbReference>